<dbReference type="OMA" id="HSYLINY"/>
<feature type="region of interest" description="Disordered" evidence="1">
    <location>
        <begin position="470"/>
        <end position="520"/>
    </location>
</feature>
<gene>
    <name evidence="3" type="ORF">ARB_07486</name>
</gene>
<dbReference type="PANTHER" id="PTHR23099">
    <property type="entry name" value="TRANSCRIPTIONAL REGULATOR"/>
    <property type="match status" value="1"/>
</dbReference>
<dbReference type="GeneID" id="9521599"/>
<feature type="domain" description="SprT-like" evidence="2">
    <location>
        <begin position="625"/>
        <end position="755"/>
    </location>
</feature>
<comment type="caution">
    <text evidence="3">The sequence shown here is derived from an EMBL/GenBank/DDBJ whole genome shotgun (WGS) entry which is preliminary data.</text>
</comment>
<protein>
    <submittedName>
        <fullName evidence="3">SprT family metallopeptidase, putative</fullName>
    </submittedName>
</protein>
<feature type="compositionally biased region" description="Acidic residues" evidence="1">
    <location>
        <begin position="119"/>
        <end position="128"/>
    </location>
</feature>
<feature type="compositionally biased region" description="Basic and acidic residues" evidence="1">
    <location>
        <begin position="215"/>
        <end position="230"/>
    </location>
</feature>
<feature type="compositionally biased region" description="Acidic residues" evidence="1">
    <location>
        <begin position="199"/>
        <end position="214"/>
    </location>
</feature>
<name>D4ATC2_ARTBC</name>
<dbReference type="PANTHER" id="PTHR23099:SF0">
    <property type="entry name" value="GERM CELL NUCLEAR ACIDIC PROTEIN"/>
    <property type="match status" value="1"/>
</dbReference>
<feature type="compositionally biased region" description="Basic residues" evidence="1">
    <location>
        <begin position="242"/>
        <end position="255"/>
    </location>
</feature>
<dbReference type="Pfam" id="PF17283">
    <property type="entry name" value="Zn_ribbon_SprT"/>
    <property type="match status" value="1"/>
</dbReference>
<dbReference type="AlphaFoldDB" id="D4ATC2"/>
<proteinExistence type="predicted"/>
<feature type="compositionally biased region" description="Acidic residues" evidence="1">
    <location>
        <begin position="157"/>
        <end position="185"/>
    </location>
</feature>
<dbReference type="GO" id="GO:0005634">
    <property type="term" value="C:nucleus"/>
    <property type="evidence" value="ECO:0007669"/>
    <property type="project" value="TreeGrafter"/>
</dbReference>
<dbReference type="SMART" id="SM00731">
    <property type="entry name" value="SprT"/>
    <property type="match status" value="1"/>
</dbReference>
<feature type="region of interest" description="Disordered" evidence="1">
    <location>
        <begin position="600"/>
        <end position="631"/>
    </location>
</feature>
<dbReference type="GO" id="GO:0006950">
    <property type="term" value="P:response to stress"/>
    <property type="evidence" value="ECO:0007669"/>
    <property type="project" value="UniProtKB-ARBA"/>
</dbReference>
<sequence length="765" mass="85616">MARLYTKPKETDQVAKGSTKRGGRKTVENEVVARPQSTARDDETQEKISSESAREVEQNESKDGPERTVRSRRQIDAQEKLISQLSDLSLTSKKKEKIYRERNEEEEVVERFTKLELQGADEDDEEDVVEKRIPDEEDQTDLRRRTRRTSKKNSSYSDEDEEENEEDSTTGRDEGDDTDDFDSLDDFIVSDNESLSLYEDSEYEDEKDSDEEGGEKENSKSHPSPDHPLDSDAEAQSEPQHRPRRRLFRGRRKQRCSTSSDISDNETCEGADRHNNTPGSNTEPLLSNNMMNNTSYPGNQEEDEQDTAITADTLLDSRPFLPPPASPKLSKEPKNQNKVSVGSTTTKNTNSRAIDSSQGTPPSSAESPEQDSSNMDFVTPPTSPTKPRLKSPSKSQKNRIPPSPHKSNIDMFWDQEAVNEWNDKFSPRKIKAPNFYKRHFDIFSDTEGEDDDDKQTFGSRDNDCVITDVSIPGHLGTPEPDAIGDKLPLHTSPIKNNASPGKKQAKASASTKKALATKKREFDERKHTLATNFFNDLDTMVTGGEILKLAKSAGGVNIVWNNKLTTTAGRATWKKELITRNRDSTEQFLIDSSSANLCSPNTSSSHASSSASSSTTSSLPTDEPLISSSKSSVHRSIRHNATIELAEKIIDCEGRLLNTLAHEYCHLANFMVSGVLDQPHGASFKQWAKKCKTALDAHPEYSGKVEISTKHSYLINYKYMWCCTACGQEYGRHSRSIDPVKVRCGKCYDGKLLQVKPKPRGKAKV</sequence>
<evidence type="ECO:0000259" key="2">
    <source>
        <dbReference type="SMART" id="SM00731"/>
    </source>
</evidence>
<dbReference type="InterPro" id="IPR006640">
    <property type="entry name" value="SprT-like_domain"/>
</dbReference>
<dbReference type="OrthoDB" id="4173971at2759"/>
<dbReference type="Pfam" id="PF10263">
    <property type="entry name" value="SprT-like"/>
    <property type="match status" value="1"/>
</dbReference>
<feature type="compositionally biased region" description="Polar residues" evidence="1">
    <location>
        <begin position="81"/>
        <end position="91"/>
    </location>
</feature>
<dbReference type="RefSeq" id="XP_003014181.1">
    <property type="nucleotide sequence ID" value="XM_003014135.1"/>
</dbReference>
<reference evidence="4" key="1">
    <citation type="journal article" date="2011" name="Genome Biol.">
        <title>Comparative and functional genomics provide insights into the pathogenicity of dermatophytic fungi.</title>
        <authorList>
            <person name="Burmester A."/>
            <person name="Shelest E."/>
            <person name="Gloeckner G."/>
            <person name="Heddergott C."/>
            <person name="Schindler S."/>
            <person name="Staib P."/>
            <person name="Heidel A."/>
            <person name="Felder M."/>
            <person name="Petzold A."/>
            <person name="Szafranski K."/>
            <person name="Feuermann M."/>
            <person name="Pedruzzi I."/>
            <person name="Priebe S."/>
            <person name="Groth M."/>
            <person name="Winkler R."/>
            <person name="Li W."/>
            <person name="Kniemeyer O."/>
            <person name="Schroeckh V."/>
            <person name="Hertweck C."/>
            <person name="Hube B."/>
            <person name="White T.C."/>
            <person name="Platzer M."/>
            <person name="Guthke R."/>
            <person name="Heitman J."/>
            <person name="Woestemeyer J."/>
            <person name="Zipfel P.F."/>
            <person name="Monod M."/>
            <person name="Brakhage A.A."/>
        </authorList>
    </citation>
    <scope>NUCLEOTIDE SEQUENCE [LARGE SCALE GENOMIC DNA]</scope>
    <source>
        <strain evidence="4">ATCC MYA-4681 / CBS 112371</strain>
    </source>
</reference>
<feature type="compositionally biased region" description="Polar residues" evidence="1">
    <location>
        <begin position="276"/>
        <end position="298"/>
    </location>
</feature>
<accession>D4ATC2</accession>
<dbReference type="eggNOG" id="KOG3854">
    <property type="taxonomic scope" value="Eukaryota"/>
</dbReference>
<feature type="compositionally biased region" description="Polar residues" evidence="1">
    <location>
        <begin position="336"/>
        <end position="376"/>
    </location>
</feature>
<dbReference type="KEGG" id="abe:ARB_07486"/>
<keyword evidence="4" id="KW-1185">Reference proteome</keyword>
<feature type="region of interest" description="Disordered" evidence="1">
    <location>
        <begin position="1"/>
        <end position="411"/>
    </location>
</feature>
<evidence type="ECO:0000313" key="4">
    <source>
        <dbReference type="Proteomes" id="UP000008866"/>
    </source>
</evidence>
<dbReference type="STRING" id="663331.D4ATC2"/>
<feature type="compositionally biased region" description="Low complexity" evidence="1">
    <location>
        <begin position="602"/>
        <end position="618"/>
    </location>
</feature>
<feature type="compositionally biased region" description="Low complexity" evidence="1">
    <location>
        <begin position="186"/>
        <end position="198"/>
    </location>
</feature>
<dbReference type="EMBL" id="ABSU01000009">
    <property type="protein sequence ID" value="EFE33541.1"/>
    <property type="molecule type" value="Genomic_DNA"/>
</dbReference>
<organism evidence="3 4">
    <name type="scientific">Arthroderma benhamiae (strain ATCC MYA-4681 / CBS 112371)</name>
    <name type="common">Trichophyton mentagrophytes</name>
    <dbReference type="NCBI Taxonomy" id="663331"/>
    <lineage>
        <taxon>Eukaryota</taxon>
        <taxon>Fungi</taxon>
        <taxon>Dikarya</taxon>
        <taxon>Ascomycota</taxon>
        <taxon>Pezizomycotina</taxon>
        <taxon>Eurotiomycetes</taxon>
        <taxon>Eurotiomycetidae</taxon>
        <taxon>Onygenales</taxon>
        <taxon>Arthrodermataceae</taxon>
        <taxon>Trichophyton</taxon>
    </lineage>
</organism>
<feature type="compositionally biased region" description="Basic and acidic residues" evidence="1">
    <location>
        <begin position="39"/>
        <end position="79"/>
    </location>
</feature>
<dbReference type="Proteomes" id="UP000008866">
    <property type="component" value="Unassembled WGS sequence"/>
</dbReference>
<feature type="compositionally biased region" description="Basic and acidic residues" evidence="1">
    <location>
        <begin position="98"/>
        <end position="114"/>
    </location>
</feature>
<dbReference type="InterPro" id="IPR035240">
    <property type="entry name" value="SprT_Zn_ribbon"/>
</dbReference>
<dbReference type="HOGENOM" id="CLU_365606_0_0_1"/>
<evidence type="ECO:0000313" key="3">
    <source>
        <dbReference type="EMBL" id="EFE33541.1"/>
    </source>
</evidence>
<evidence type="ECO:0000256" key="1">
    <source>
        <dbReference type="SAM" id="MobiDB-lite"/>
    </source>
</evidence>